<accession>A0A9Q0LJE3</accession>
<dbReference type="Proteomes" id="UP001149090">
    <property type="component" value="Unassembled WGS sequence"/>
</dbReference>
<reference evidence="8" key="1">
    <citation type="submission" date="2022-10" db="EMBL/GenBank/DDBJ databases">
        <title>Novel sulphate-reducing endosymbionts in the free-living metamonad Anaeramoeba.</title>
        <authorList>
            <person name="Jerlstrom-Hultqvist J."/>
            <person name="Cepicka I."/>
            <person name="Gallot-Lavallee L."/>
            <person name="Salas-Leiva D."/>
            <person name="Curtis B.A."/>
            <person name="Zahonova K."/>
            <person name="Pipaliya S."/>
            <person name="Dacks J."/>
            <person name="Roger A.J."/>
        </authorList>
    </citation>
    <scope>NUCLEOTIDE SEQUENCE</scope>
    <source>
        <strain evidence="8">BMAN</strain>
    </source>
</reference>
<keyword evidence="3" id="KW-0653">Protein transport</keyword>
<keyword evidence="6" id="KW-0732">Signal</keyword>
<dbReference type="InterPro" id="IPR036168">
    <property type="entry name" value="AP2_Mu_C_sf"/>
</dbReference>
<dbReference type="PROSITE" id="PS51072">
    <property type="entry name" value="MHD"/>
    <property type="match status" value="1"/>
</dbReference>
<dbReference type="InterPro" id="IPR039591">
    <property type="entry name" value="AP5M1"/>
</dbReference>
<name>A0A9Q0LJE3_ANAIG</name>
<dbReference type="GO" id="GO:0015031">
    <property type="term" value="P:protein transport"/>
    <property type="evidence" value="ECO:0007669"/>
    <property type="project" value="UniProtKB-KW"/>
</dbReference>
<dbReference type="PANTHER" id="PTHR16082:SF2">
    <property type="entry name" value="AP-5 COMPLEX SUBUNIT MU-1"/>
    <property type="match status" value="1"/>
</dbReference>
<proteinExistence type="inferred from homology"/>
<comment type="subcellular location">
    <subcellularLocation>
        <location evidence="5">Endomembrane system</location>
        <topology evidence="5">Peripheral membrane protein</topology>
        <orientation evidence="5">Cytoplasmic side</orientation>
    </subcellularLocation>
</comment>
<dbReference type="AlphaFoldDB" id="A0A9Q0LJE3"/>
<evidence type="ECO:0000313" key="9">
    <source>
        <dbReference type="Proteomes" id="UP001149090"/>
    </source>
</evidence>
<dbReference type="GO" id="GO:0005770">
    <property type="term" value="C:late endosome"/>
    <property type="evidence" value="ECO:0007669"/>
    <property type="project" value="TreeGrafter"/>
</dbReference>
<dbReference type="OMA" id="KEHPTDY"/>
<dbReference type="GO" id="GO:0005764">
    <property type="term" value="C:lysosome"/>
    <property type="evidence" value="ECO:0007669"/>
    <property type="project" value="TreeGrafter"/>
</dbReference>
<comment type="similarity">
    <text evidence="1">Belongs to the adaptor complexes medium subunit family.</text>
</comment>
<keyword evidence="2" id="KW-0813">Transport</keyword>
<protein>
    <submittedName>
        <fullName evidence="8">Ap-5 complex subunit mu-1</fullName>
    </submittedName>
</protein>
<dbReference type="InterPro" id="IPR028565">
    <property type="entry name" value="MHD"/>
</dbReference>
<evidence type="ECO:0000256" key="6">
    <source>
        <dbReference type="SAM" id="SignalP"/>
    </source>
</evidence>
<evidence type="ECO:0000256" key="3">
    <source>
        <dbReference type="ARBA" id="ARBA00022927"/>
    </source>
</evidence>
<dbReference type="PANTHER" id="PTHR16082">
    <property type="entry name" value="AP-5 COMPLEX SUBUNIT MU-1"/>
    <property type="match status" value="1"/>
</dbReference>
<evidence type="ECO:0000256" key="5">
    <source>
        <dbReference type="ARBA" id="ARBA00029433"/>
    </source>
</evidence>
<comment type="caution">
    <text evidence="8">The sequence shown here is derived from an EMBL/GenBank/DDBJ whole genome shotgun (WGS) entry which is preliminary data.</text>
</comment>
<evidence type="ECO:0000259" key="7">
    <source>
        <dbReference type="PROSITE" id="PS51072"/>
    </source>
</evidence>
<evidence type="ECO:0000256" key="1">
    <source>
        <dbReference type="ARBA" id="ARBA00005324"/>
    </source>
</evidence>
<evidence type="ECO:0000313" key="8">
    <source>
        <dbReference type="EMBL" id="KAJ5073756.1"/>
    </source>
</evidence>
<feature type="chain" id="PRO_5040448709" evidence="6">
    <location>
        <begin position="20"/>
        <end position="492"/>
    </location>
</feature>
<dbReference type="GO" id="GO:0016197">
    <property type="term" value="P:endosomal transport"/>
    <property type="evidence" value="ECO:0007669"/>
    <property type="project" value="TreeGrafter"/>
</dbReference>
<dbReference type="Gene3D" id="2.60.40.1170">
    <property type="entry name" value="Mu homology domain, subdomain B"/>
    <property type="match status" value="2"/>
</dbReference>
<keyword evidence="4" id="KW-0472">Membrane</keyword>
<feature type="signal peptide" evidence="6">
    <location>
        <begin position="1"/>
        <end position="19"/>
    </location>
</feature>
<feature type="domain" description="MHD" evidence="7">
    <location>
        <begin position="194"/>
        <end position="471"/>
    </location>
</feature>
<dbReference type="OrthoDB" id="1877176at2759"/>
<evidence type="ECO:0000256" key="2">
    <source>
        <dbReference type="ARBA" id="ARBA00022448"/>
    </source>
</evidence>
<gene>
    <name evidence="8" type="ORF">M0811_08320</name>
</gene>
<dbReference type="GO" id="GO:0005829">
    <property type="term" value="C:cytosol"/>
    <property type="evidence" value="ECO:0007669"/>
    <property type="project" value="TreeGrafter"/>
</dbReference>
<organism evidence="8 9">
    <name type="scientific">Anaeramoeba ignava</name>
    <name type="common">Anaerobic marine amoeba</name>
    <dbReference type="NCBI Taxonomy" id="1746090"/>
    <lineage>
        <taxon>Eukaryota</taxon>
        <taxon>Metamonada</taxon>
        <taxon>Anaeramoebidae</taxon>
        <taxon>Anaeramoeba</taxon>
    </lineage>
</organism>
<sequence length="492" mass="56722">MFSLRAVWILSTDLTVVFSRHFSTVEARVRKMKGSSYHPIPSNQEISEMLKSEFTKKPEILSFTPVISVENVWPIVLLKKDSFYFASIPEVQVLNENEESKEEIEKSLSRFPEISMTLSFLEKISNFISKQKLTQLKGEQIAELIYLFSYMIPFGSPNDDSFKNIKDILKKGFPVNQDLKSRIPVWKPFLYQGKQSIHLSVQEHINCVQYDREKEKIFDKIVVFGNIFCKALLEGTTSLAVSIINSSPNAKTDSLFSSQIEYIAVDKSVEVSQEGPKISHIRFTPPSNEKFKLCEYKLKQSTQIPIKGIYQARVIAQNKMEITLKLSVLNYDQIPNNFEYFEAKLPFENRGKIISYELTKKSGSISLNKNKNTIKWNLITKKFTGKYFDPEYVLEGTISFEPSTEIVDEIPQDPFFVHENCFTQIRFKNTDYTFSGANIDQKVIIFKSGGKATRIPIIVERNLVFDNYTIWNSRGDVKYVYDPSTPIQSDKK</sequence>
<dbReference type="GO" id="GO:0030119">
    <property type="term" value="C:AP-type membrane coat adaptor complex"/>
    <property type="evidence" value="ECO:0007669"/>
    <property type="project" value="TreeGrafter"/>
</dbReference>
<evidence type="ECO:0000256" key="4">
    <source>
        <dbReference type="ARBA" id="ARBA00023136"/>
    </source>
</evidence>
<dbReference type="EMBL" id="JAPDFW010000072">
    <property type="protein sequence ID" value="KAJ5073756.1"/>
    <property type="molecule type" value="Genomic_DNA"/>
</dbReference>
<keyword evidence="9" id="KW-1185">Reference proteome</keyword>
<dbReference type="SUPFAM" id="SSF49447">
    <property type="entry name" value="Second domain of Mu2 adaptin subunit (ap50) of ap2 adaptor"/>
    <property type="match status" value="1"/>
</dbReference>